<proteinExistence type="predicted"/>
<dbReference type="EMBL" id="CP043043">
    <property type="protein sequence ID" value="QEH95830.1"/>
    <property type="molecule type" value="Genomic_DNA"/>
</dbReference>
<organism evidence="1 2">
    <name type="scientific">Gluconobacter thailandicus</name>
    <dbReference type="NCBI Taxonomy" id="257438"/>
    <lineage>
        <taxon>Bacteria</taxon>
        <taxon>Pseudomonadati</taxon>
        <taxon>Pseudomonadota</taxon>
        <taxon>Alphaproteobacteria</taxon>
        <taxon>Acetobacterales</taxon>
        <taxon>Acetobacteraceae</taxon>
        <taxon>Gluconobacter</taxon>
    </lineage>
</organism>
<accession>A0AAP9ERB0</accession>
<evidence type="ECO:0000313" key="1">
    <source>
        <dbReference type="EMBL" id="QEH95830.1"/>
    </source>
</evidence>
<name>A0AAP9ERB0_GLUTH</name>
<reference evidence="1 2" key="1">
    <citation type="submission" date="2019-08" db="EMBL/GenBank/DDBJ databases">
        <title>Gluconobacter frateurii HD924 genome.</title>
        <authorList>
            <person name="Liu Y."/>
            <person name="Zhang P."/>
        </authorList>
    </citation>
    <scope>NUCLEOTIDE SEQUENCE [LARGE SCALE GENOMIC DNA]</scope>
    <source>
        <strain evidence="1 2">HD924</strain>
    </source>
</reference>
<dbReference type="KEGG" id="gti:FXF46_05715"/>
<dbReference type="AlphaFoldDB" id="A0AAP9ERB0"/>
<sequence>MRFVHGSGKREGECQQDQEVIRKMFGSLLEGLPSGGSSHPGKRHFLHKSGIGFVLLLLLLAA</sequence>
<dbReference type="Proteomes" id="UP000323560">
    <property type="component" value="Chromosome"/>
</dbReference>
<gene>
    <name evidence="1" type="ORF">FXF46_05715</name>
</gene>
<protein>
    <submittedName>
        <fullName evidence="1">Uncharacterized protein</fullName>
    </submittedName>
</protein>
<evidence type="ECO:0000313" key="2">
    <source>
        <dbReference type="Proteomes" id="UP000323560"/>
    </source>
</evidence>